<dbReference type="SUPFAM" id="SSF56112">
    <property type="entry name" value="Protein kinase-like (PK-like)"/>
    <property type="match status" value="1"/>
</dbReference>
<evidence type="ECO:0000259" key="1">
    <source>
        <dbReference type="Pfam" id="PF01636"/>
    </source>
</evidence>
<reference evidence="2 3" key="1">
    <citation type="submission" date="2016-03" db="EMBL/GenBank/DDBJ databases">
        <title>Draft genome sequence of the Fonsecaea monophora CBS 269.37.</title>
        <authorList>
            <person name="Bombassaro A."/>
            <person name="Vinicius W.A."/>
            <person name="De Hoog S."/>
            <person name="Sun J."/>
            <person name="Souza E.M."/>
            <person name="Raittz R.T."/>
            <person name="Costa F."/>
            <person name="Leao A.C."/>
            <person name="Tadra-Sfeir M.Z."/>
            <person name="Baura V."/>
            <person name="Balsanelli E."/>
            <person name="Pedrosa F.O."/>
            <person name="Moreno L.F."/>
            <person name="Steffens M.B."/>
            <person name="Xi L."/>
            <person name="Bocca A.L."/>
            <person name="Felipe M.S."/>
            <person name="Teixeira M."/>
            <person name="Telles Filho F.Q."/>
            <person name="Azevedo C.M."/>
            <person name="Gomes R."/>
            <person name="Vicente V.A."/>
        </authorList>
    </citation>
    <scope>NUCLEOTIDE SEQUENCE [LARGE SCALE GENOMIC DNA]</scope>
    <source>
        <strain evidence="2 3">CBS 269.37</strain>
    </source>
</reference>
<organism evidence="2 3">
    <name type="scientific">Fonsecaea monophora</name>
    <dbReference type="NCBI Taxonomy" id="254056"/>
    <lineage>
        <taxon>Eukaryota</taxon>
        <taxon>Fungi</taxon>
        <taxon>Dikarya</taxon>
        <taxon>Ascomycota</taxon>
        <taxon>Pezizomycotina</taxon>
        <taxon>Eurotiomycetes</taxon>
        <taxon>Chaetothyriomycetidae</taxon>
        <taxon>Chaetothyriales</taxon>
        <taxon>Herpotrichiellaceae</taxon>
        <taxon>Fonsecaea</taxon>
    </lineage>
</organism>
<sequence>MSSLFLYLTTYSPSTPKCIHNYTLSTSMIETKISPFKTYFDEIAETDGDDECRAWLRRILDSKQDLVDFVGCCLKRGGNGAYVGFLKGSFNFSFRVSFRDGQDVIIRFPKPGHTAFREEKVTNEVRVMEYLRQNTTIPVPRVHRWGLTKESPRQLGPFIIMDFVDGTLLSTMLKQPDAPDLVLDPNVDNALLDKVYRQIAGFLLQLSELRFSKIGAISKEDHTSNTWRVVARPLTYNTNELATVAGYPGDQFPTEPFDRTSDYLTSVAKEHMTHLWIQRNIADNPEIARGRYTARRRLLHLIPKYCVDDAGPFIPFCDDMRPSNMLVDPETCRITAIIDFEFTNAMPAQFTYDPPWWLLLSGPEMWFDRCSVKEFLALYEPRMRQFLQALDQVEREEFGAAQPARPSLATRMRESWDTGRFWFDYAIRRSFDLDVVYWTALRRHDDDDNKLKSSENEMRPEMDPFVKLKMEQLKAYNEECRVRFSSG</sequence>
<dbReference type="PANTHER" id="PTHR21310">
    <property type="entry name" value="AMINOGLYCOSIDE PHOSPHOTRANSFERASE-RELATED-RELATED"/>
    <property type="match status" value="1"/>
</dbReference>
<comment type="caution">
    <text evidence="2">The sequence shown here is derived from an EMBL/GenBank/DDBJ whole genome shotgun (WGS) entry which is preliminary data.</text>
</comment>
<gene>
    <name evidence="2" type="ORF">AYO21_00698</name>
</gene>
<dbReference type="GeneID" id="34595880"/>
<dbReference type="OrthoDB" id="5412996at2759"/>
<protein>
    <recommendedName>
        <fullName evidence="1">Aminoglycoside phosphotransferase domain-containing protein</fullName>
    </recommendedName>
</protein>
<accession>A0A177FP34</accession>
<dbReference type="InterPro" id="IPR051678">
    <property type="entry name" value="AGP_Transferase"/>
</dbReference>
<name>A0A177FP34_9EURO</name>
<feature type="domain" description="Aminoglycoside phosphotransferase" evidence="1">
    <location>
        <begin position="92"/>
        <end position="353"/>
    </location>
</feature>
<dbReference type="Pfam" id="PF01636">
    <property type="entry name" value="APH"/>
    <property type="match status" value="1"/>
</dbReference>
<dbReference type="RefSeq" id="XP_022517302.1">
    <property type="nucleotide sequence ID" value="XM_022650688.1"/>
</dbReference>
<dbReference type="Gene3D" id="3.30.200.20">
    <property type="entry name" value="Phosphorylase Kinase, domain 1"/>
    <property type="match status" value="1"/>
</dbReference>
<dbReference type="Proteomes" id="UP000077002">
    <property type="component" value="Unassembled WGS sequence"/>
</dbReference>
<dbReference type="AlphaFoldDB" id="A0A177FP34"/>
<dbReference type="InterPro" id="IPR002575">
    <property type="entry name" value="Aminoglycoside_PTrfase"/>
</dbReference>
<dbReference type="InterPro" id="IPR011009">
    <property type="entry name" value="Kinase-like_dom_sf"/>
</dbReference>
<dbReference type="PANTHER" id="PTHR21310:SF37">
    <property type="entry name" value="AMINOGLYCOSIDE PHOSPHOTRANSFERASE DOMAIN-CONTAINING PROTEIN"/>
    <property type="match status" value="1"/>
</dbReference>
<keyword evidence="3" id="KW-1185">Reference proteome</keyword>
<evidence type="ECO:0000313" key="3">
    <source>
        <dbReference type="Proteomes" id="UP000077002"/>
    </source>
</evidence>
<evidence type="ECO:0000313" key="2">
    <source>
        <dbReference type="EMBL" id="OAG45350.1"/>
    </source>
</evidence>
<dbReference type="EMBL" id="LVKK01000002">
    <property type="protein sequence ID" value="OAG45350.1"/>
    <property type="molecule type" value="Genomic_DNA"/>
</dbReference>
<proteinExistence type="predicted"/>